<evidence type="ECO:0000313" key="4">
    <source>
        <dbReference type="Proteomes" id="UP000199052"/>
    </source>
</evidence>
<dbReference type="AlphaFoldDB" id="A0A1I2XF16"/>
<dbReference type="EMBL" id="FOOI01000012">
    <property type="protein sequence ID" value="SFH11647.1"/>
    <property type="molecule type" value="Genomic_DNA"/>
</dbReference>
<dbReference type="SUPFAM" id="SSF56112">
    <property type="entry name" value="Protein kinase-like (PK-like)"/>
    <property type="match status" value="1"/>
</dbReference>
<protein>
    <submittedName>
        <fullName evidence="3">Phosphotransferase enzyme family protein</fullName>
    </submittedName>
    <submittedName>
        <fullName evidence="2">Ser/Thr protein kinase RdoA (MazF antagonist)</fullName>
    </submittedName>
</protein>
<dbReference type="Proteomes" id="UP000199052">
    <property type="component" value="Unassembled WGS sequence"/>
</dbReference>
<keyword evidence="2" id="KW-0418">Kinase</keyword>
<dbReference type="RefSeq" id="WP_139239077.1">
    <property type="nucleotide sequence ID" value="NZ_FOOI01000012.1"/>
</dbReference>
<name>A0A1I2XF16_9ACTN</name>
<dbReference type="InterPro" id="IPR011009">
    <property type="entry name" value="Kinase-like_dom_sf"/>
</dbReference>
<keyword evidence="5" id="KW-1185">Reference proteome</keyword>
<dbReference type="OrthoDB" id="2352890at2"/>
<reference evidence="2 5" key="2">
    <citation type="submission" date="2020-07" db="EMBL/GenBank/DDBJ databases">
        <title>Sequencing the genomes of 1000 actinobacteria strains.</title>
        <authorList>
            <person name="Klenk H.-P."/>
        </authorList>
    </citation>
    <scope>NUCLEOTIDE SEQUENCE [LARGE SCALE GENOMIC DNA]</scope>
    <source>
        <strain evidence="2 5">DSM 45117</strain>
    </source>
</reference>
<accession>A0A1I2XF16</accession>
<dbReference type="GO" id="GO:0016301">
    <property type="term" value="F:kinase activity"/>
    <property type="evidence" value="ECO:0007669"/>
    <property type="project" value="UniProtKB-KW"/>
</dbReference>
<evidence type="ECO:0000313" key="2">
    <source>
        <dbReference type="EMBL" id="NYH86206.1"/>
    </source>
</evidence>
<organism evidence="3 4">
    <name type="scientific">Actinopolymorpha cephalotaxi</name>
    <dbReference type="NCBI Taxonomy" id="504797"/>
    <lineage>
        <taxon>Bacteria</taxon>
        <taxon>Bacillati</taxon>
        <taxon>Actinomycetota</taxon>
        <taxon>Actinomycetes</taxon>
        <taxon>Propionibacteriales</taxon>
        <taxon>Actinopolymorphaceae</taxon>
        <taxon>Actinopolymorpha</taxon>
    </lineage>
</organism>
<evidence type="ECO:0000259" key="1">
    <source>
        <dbReference type="Pfam" id="PF01636"/>
    </source>
</evidence>
<dbReference type="InterPro" id="IPR002575">
    <property type="entry name" value="Aminoglycoside_PTrfase"/>
</dbReference>
<dbReference type="EMBL" id="JACBZA010000001">
    <property type="protein sequence ID" value="NYH86206.1"/>
    <property type="molecule type" value="Genomic_DNA"/>
</dbReference>
<sequence>MKTPTPQAIAQAFGLGRPLSRLVHVRSGDTDTWRLDTSMGSYFIKGYRPMSAGLYLGADLLGQLEVAMSFERSARESGIDTPEPVPPVDPCVGWVSRIDRRLFRVYRWVEHRALRADDDIAEWLGRTMARIHRLRPSKLAGLPAWWSRPLWPRVTWEEWFAEARRRNRAWSEFAGERLPCILDSSARIERLCGRAPDRVTTHGDFKAHNMLMARSGPVLVDWDSVREDSAALEAGRVAYIFGVGEPEPINDILRSYADAGGDVTWAGPDLFLSVVRHDLHALFERVQVSLGELPAPWWMGDEQTNEQTIGDLLQEFPAKVTHLDQLAMEVSENQLT</sequence>
<evidence type="ECO:0000313" key="3">
    <source>
        <dbReference type="EMBL" id="SFH11647.1"/>
    </source>
</evidence>
<dbReference type="Pfam" id="PF01636">
    <property type="entry name" value="APH"/>
    <property type="match status" value="1"/>
</dbReference>
<proteinExistence type="predicted"/>
<dbReference type="Gene3D" id="3.90.1200.10">
    <property type="match status" value="1"/>
</dbReference>
<feature type="domain" description="Aminoglycoside phosphotransferase" evidence="1">
    <location>
        <begin position="73"/>
        <end position="257"/>
    </location>
</feature>
<gene>
    <name evidence="2" type="ORF">FHR37_005057</name>
    <name evidence="3" type="ORF">SAMN05421678_112141</name>
</gene>
<dbReference type="STRING" id="504797.SAMN05421678_112141"/>
<keyword evidence="3" id="KW-0808">Transferase</keyword>
<dbReference type="Proteomes" id="UP000533017">
    <property type="component" value="Unassembled WGS sequence"/>
</dbReference>
<reference evidence="3 4" key="1">
    <citation type="submission" date="2016-10" db="EMBL/GenBank/DDBJ databases">
        <authorList>
            <person name="de Groot N.N."/>
        </authorList>
    </citation>
    <scope>NUCLEOTIDE SEQUENCE [LARGE SCALE GENOMIC DNA]</scope>
    <source>
        <strain evidence="3 4">CPCC 202808</strain>
    </source>
</reference>
<evidence type="ECO:0000313" key="5">
    <source>
        <dbReference type="Proteomes" id="UP000533017"/>
    </source>
</evidence>